<dbReference type="Gene3D" id="1.10.30.10">
    <property type="entry name" value="High mobility group box domain"/>
    <property type="match status" value="2"/>
</dbReference>
<feature type="DNA-binding region" description="HMG box" evidence="1">
    <location>
        <begin position="71"/>
        <end position="139"/>
    </location>
</feature>
<keyword evidence="5" id="KW-1185">Reference proteome</keyword>
<dbReference type="EMBL" id="CCKQ01008070">
    <property type="protein sequence ID" value="CDW79511.1"/>
    <property type="molecule type" value="Genomic_DNA"/>
</dbReference>
<evidence type="ECO:0000313" key="5">
    <source>
        <dbReference type="Proteomes" id="UP000039865"/>
    </source>
</evidence>
<dbReference type="SUPFAM" id="SSF47095">
    <property type="entry name" value="HMG-box"/>
    <property type="match status" value="2"/>
</dbReference>
<feature type="region of interest" description="Disordered" evidence="2">
    <location>
        <begin position="282"/>
        <end position="315"/>
    </location>
</feature>
<accession>A0A078ACE0</accession>
<feature type="DNA-binding region" description="HMG box" evidence="1">
    <location>
        <begin position="162"/>
        <end position="232"/>
    </location>
</feature>
<dbReference type="AlphaFoldDB" id="A0A078ACE0"/>
<dbReference type="SMART" id="SM00398">
    <property type="entry name" value="HMG"/>
    <property type="match status" value="2"/>
</dbReference>
<evidence type="ECO:0000259" key="3">
    <source>
        <dbReference type="PROSITE" id="PS50118"/>
    </source>
</evidence>
<dbReference type="InParanoid" id="A0A078ACE0"/>
<gene>
    <name evidence="4" type="primary">Contig11878.g12710</name>
    <name evidence="4" type="ORF">STYLEM_8500</name>
</gene>
<dbReference type="Pfam" id="PF00505">
    <property type="entry name" value="HMG_box"/>
    <property type="match status" value="1"/>
</dbReference>
<evidence type="ECO:0000256" key="1">
    <source>
        <dbReference type="PROSITE-ProRule" id="PRU00267"/>
    </source>
</evidence>
<dbReference type="GO" id="GO:0005634">
    <property type="term" value="C:nucleus"/>
    <property type="evidence" value="ECO:0007669"/>
    <property type="project" value="UniProtKB-UniRule"/>
</dbReference>
<dbReference type="OrthoDB" id="1919336at2759"/>
<dbReference type="Proteomes" id="UP000039865">
    <property type="component" value="Unassembled WGS sequence"/>
</dbReference>
<feature type="compositionally biased region" description="Polar residues" evidence="2">
    <location>
        <begin position="289"/>
        <end position="310"/>
    </location>
</feature>
<dbReference type="InterPro" id="IPR036910">
    <property type="entry name" value="HMG_box_dom_sf"/>
</dbReference>
<keyword evidence="1" id="KW-0238">DNA-binding</keyword>
<keyword evidence="1" id="KW-0539">Nucleus</keyword>
<proteinExistence type="predicted"/>
<dbReference type="InterPro" id="IPR009071">
    <property type="entry name" value="HMG_box_dom"/>
</dbReference>
<dbReference type="GO" id="GO:0003677">
    <property type="term" value="F:DNA binding"/>
    <property type="evidence" value="ECO:0007669"/>
    <property type="project" value="UniProtKB-UniRule"/>
</dbReference>
<reference evidence="4 5" key="1">
    <citation type="submission" date="2014-06" db="EMBL/GenBank/DDBJ databases">
        <authorList>
            <person name="Swart Estienne"/>
        </authorList>
    </citation>
    <scope>NUCLEOTIDE SEQUENCE [LARGE SCALE GENOMIC DNA]</scope>
    <source>
        <strain evidence="4 5">130c</strain>
    </source>
</reference>
<organism evidence="4 5">
    <name type="scientific">Stylonychia lemnae</name>
    <name type="common">Ciliate</name>
    <dbReference type="NCBI Taxonomy" id="5949"/>
    <lineage>
        <taxon>Eukaryota</taxon>
        <taxon>Sar</taxon>
        <taxon>Alveolata</taxon>
        <taxon>Ciliophora</taxon>
        <taxon>Intramacronucleata</taxon>
        <taxon>Spirotrichea</taxon>
        <taxon>Stichotrichia</taxon>
        <taxon>Sporadotrichida</taxon>
        <taxon>Oxytrichidae</taxon>
        <taxon>Stylonychinae</taxon>
        <taxon>Stylonychia</taxon>
    </lineage>
</organism>
<sequence>MNISVTSFQSQDSIMSKAIKQPQSKTNKNIPKQSSFTSLNQVPQDVMINLTQFEKDLLEKFFKELNSIANPAKPLNAFALYLKSDLSNLKRITPNKAFSYYERVGQSNWKKEDEAIKAIYETQAETQFKEYVECYQVYSANAENLREKIDEIINRADISQIVKKKISPYRVYKKESASAIKAEFPNMRSQERQMIVKERWRQLTDQQKVLYVVKARLEEEKLAYTNIQNFYKSRIEYCRSLQEAQITYLTNVDVQEQIVPLQSEFSKVMSLNEEISQTAVKISPKDKSTTPSISSKECCSSPTQSQISDSDYSKDQHLTTLEERQKIFDYEQTKRIVDSTLRIIGLDDNDN</sequence>
<protein>
    <recommendedName>
        <fullName evidence="3">HMG box domain-containing protein</fullName>
    </recommendedName>
</protein>
<name>A0A078ACE0_STYLE</name>
<evidence type="ECO:0000313" key="4">
    <source>
        <dbReference type="EMBL" id="CDW79511.1"/>
    </source>
</evidence>
<evidence type="ECO:0000256" key="2">
    <source>
        <dbReference type="SAM" id="MobiDB-lite"/>
    </source>
</evidence>
<feature type="domain" description="HMG box" evidence="3">
    <location>
        <begin position="162"/>
        <end position="232"/>
    </location>
</feature>
<dbReference type="CDD" id="cd00084">
    <property type="entry name" value="HMG-box_SF"/>
    <property type="match status" value="1"/>
</dbReference>
<dbReference type="PROSITE" id="PS50118">
    <property type="entry name" value="HMG_BOX_2"/>
    <property type="match status" value="2"/>
</dbReference>
<feature type="domain" description="HMG box" evidence="3">
    <location>
        <begin position="71"/>
        <end position="139"/>
    </location>
</feature>